<dbReference type="InterPro" id="IPR017441">
    <property type="entry name" value="Protein_kinase_ATP_BS"/>
</dbReference>
<dbReference type="Pfam" id="PF01590">
    <property type="entry name" value="GAF"/>
    <property type="match status" value="1"/>
</dbReference>
<dbReference type="Gene3D" id="3.30.450.40">
    <property type="match status" value="1"/>
</dbReference>
<dbReference type="EMBL" id="PVTL01000006">
    <property type="protein sequence ID" value="PRY67415.1"/>
    <property type="molecule type" value="Genomic_DNA"/>
</dbReference>
<keyword evidence="5" id="KW-0808">Transferase</keyword>
<dbReference type="InterPro" id="IPR003018">
    <property type="entry name" value="GAF"/>
</dbReference>
<dbReference type="SMART" id="SM00065">
    <property type="entry name" value="GAF"/>
    <property type="match status" value="1"/>
</dbReference>
<reference evidence="5 6" key="1">
    <citation type="submission" date="2018-03" db="EMBL/GenBank/DDBJ databases">
        <title>Genomic Encyclopedia of Type Strains, Phase III (KMG-III): the genomes of soil and plant-associated and newly described type strains.</title>
        <authorList>
            <person name="Whitman W."/>
        </authorList>
    </citation>
    <scope>NUCLEOTIDE SEQUENCE [LARGE SCALE GENOMIC DNA]</scope>
    <source>
        <strain evidence="5 6">CGMCC 1.12484</strain>
    </source>
</reference>
<dbReference type="InterPro" id="IPR011009">
    <property type="entry name" value="Kinase-like_dom_sf"/>
</dbReference>
<dbReference type="Gene3D" id="3.30.200.20">
    <property type="entry name" value="Phosphorylase Kinase, domain 1"/>
    <property type="match status" value="1"/>
</dbReference>
<feature type="binding site" evidence="3">
    <location>
        <position position="47"/>
    </location>
    <ligand>
        <name>ATP</name>
        <dbReference type="ChEBI" id="CHEBI:30616"/>
    </ligand>
</feature>
<comment type="caution">
    <text evidence="5">The sequence shown here is derived from an EMBL/GenBank/DDBJ whole genome shotgun (WGS) entry which is preliminary data.</text>
</comment>
<dbReference type="SMART" id="SM00220">
    <property type="entry name" value="S_TKc"/>
    <property type="match status" value="1"/>
</dbReference>
<dbReference type="AlphaFoldDB" id="A0A2T0VB41"/>
<dbReference type="RefSeq" id="WP_245884769.1">
    <property type="nucleotide sequence ID" value="NZ_PVTL01000006.1"/>
</dbReference>
<dbReference type="PANTHER" id="PTHR43102">
    <property type="entry name" value="SLR1143 PROTEIN"/>
    <property type="match status" value="1"/>
</dbReference>
<dbReference type="Proteomes" id="UP000237983">
    <property type="component" value="Unassembled WGS sequence"/>
</dbReference>
<keyword evidence="1 3" id="KW-0547">Nucleotide-binding</keyword>
<dbReference type="SUPFAM" id="SSF55781">
    <property type="entry name" value="GAF domain-like"/>
    <property type="match status" value="1"/>
</dbReference>
<dbReference type="SUPFAM" id="SSF56112">
    <property type="entry name" value="Protein kinase-like (PK-like)"/>
    <property type="match status" value="1"/>
</dbReference>
<dbReference type="GO" id="GO:0004674">
    <property type="term" value="F:protein serine/threonine kinase activity"/>
    <property type="evidence" value="ECO:0007669"/>
    <property type="project" value="UniProtKB-KW"/>
</dbReference>
<dbReference type="GO" id="GO:0005524">
    <property type="term" value="F:ATP binding"/>
    <property type="evidence" value="ECO:0007669"/>
    <property type="project" value="UniProtKB-UniRule"/>
</dbReference>
<dbReference type="InterPro" id="IPR000719">
    <property type="entry name" value="Prot_kinase_dom"/>
</dbReference>
<protein>
    <submittedName>
        <fullName evidence="5">Serine/threonine protein kinase</fullName>
    </submittedName>
</protein>
<accession>A0A2T0VB41</accession>
<gene>
    <name evidence="5" type="ORF">B0I08_10618</name>
</gene>
<evidence type="ECO:0000256" key="3">
    <source>
        <dbReference type="PROSITE-ProRule" id="PRU10141"/>
    </source>
</evidence>
<dbReference type="CDD" id="cd14014">
    <property type="entry name" value="STKc_PknB_like"/>
    <property type="match status" value="1"/>
</dbReference>
<evidence type="ECO:0000259" key="4">
    <source>
        <dbReference type="PROSITE" id="PS50011"/>
    </source>
</evidence>
<organism evidence="5 6">
    <name type="scientific">Glaciihabitans tibetensis</name>
    <dbReference type="NCBI Taxonomy" id="1266600"/>
    <lineage>
        <taxon>Bacteria</taxon>
        <taxon>Bacillati</taxon>
        <taxon>Actinomycetota</taxon>
        <taxon>Actinomycetes</taxon>
        <taxon>Micrococcales</taxon>
        <taxon>Microbacteriaceae</taxon>
        <taxon>Glaciihabitans</taxon>
    </lineage>
</organism>
<dbReference type="PROSITE" id="PS00108">
    <property type="entry name" value="PROTEIN_KINASE_ST"/>
    <property type="match status" value="1"/>
</dbReference>
<evidence type="ECO:0000313" key="5">
    <source>
        <dbReference type="EMBL" id="PRY67415.1"/>
    </source>
</evidence>
<keyword evidence="5" id="KW-0418">Kinase</keyword>
<dbReference type="PROSITE" id="PS50011">
    <property type="entry name" value="PROTEIN_KINASE_DOM"/>
    <property type="match status" value="1"/>
</dbReference>
<proteinExistence type="predicted"/>
<keyword evidence="5" id="KW-0723">Serine/threonine-protein kinase</keyword>
<feature type="domain" description="Protein kinase" evidence="4">
    <location>
        <begin position="18"/>
        <end position="292"/>
    </location>
</feature>
<keyword evidence="6" id="KW-1185">Reference proteome</keyword>
<dbReference type="PANTHER" id="PTHR43102:SF2">
    <property type="entry name" value="GAF DOMAIN-CONTAINING PROTEIN"/>
    <property type="match status" value="1"/>
</dbReference>
<name>A0A2T0VB41_9MICO</name>
<evidence type="ECO:0000256" key="1">
    <source>
        <dbReference type="ARBA" id="ARBA00022741"/>
    </source>
</evidence>
<keyword evidence="2 3" id="KW-0067">ATP-binding</keyword>
<evidence type="ECO:0000256" key="2">
    <source>
        <dbReference type="ARBA" id="ARBA00022840"/>
    </source>
</evidence>
<dbReference type="Pfam" id="PF00069">
    <property type="entry name" value="Pkinase"/>
    <property type="match status" value="1"/>
</dbReference>
<evidence type="ECO:0000313" key="6">
    <source>
        <dbReference type="Proteomes" id="UP000237983"/>
    </source>
</evidence>
<dbReference type="PROSITE" id="PS00107">
    <property type="entry name" value="PROTEIN_KINASE_ATP"/>
    <property type="match status" value="1"/>
</dbReference>
<sequence length="463" mass="50610">MSESSPVEVTYSRLNDRYQIVSLIGRGGMASVYKARDEFLGRDVAVKLFDAPSAISPELSRQEHELHVLARLNHHGLVSLIDAGVVRRSDPALSRMYLVMELVRGSTLQDLITRGTLSARQIAQLGTDLAEALEYIHLNGIIHRDVKPANILMVEYSVDGARPRAKLADFGIALLNDAARITMEGATTGTAGYLSPEQALSEEVEPSSDIYSLGLVLLECFTGELAYPGSLIQSAVARLQRPPKIPNSLDPDWRQLLTSMTSRFAADRPPITEVIDALRELSRPDAGRHRAVDPALIPVTEVQRMNAVERYEILDTPPDGAFDRITGLAARLFNVPIAIVSIVDTDRIWFKSHHGLDVTEIGRDAGLCASAILYDEPWVVEDATRDVRAMANPLVAAEAGIQFYAGVPLHTSDGYNLGTLCVLDFAPRSISPEETKNLEDLAALVMSELELRLATKRAVRSAG</sequence>
<dbReference type="Gene3D" id="1.10.510.10">
    <property type="entry name" value="Transferase(Phosphotransferase) domain 1"/>
    <property type="match status" value="1"/>
</dbReference>
<dbReference type="InterPro" id="IPR029016">
    <property type="entry name" value="GAF-like_dom_sf"/>
</dbReference>
<dbReference type="InterPro" id="IPR008271">
    <property type="entry name" value="Ser/Thr_kinase_AS"/>
</dbReference>